<organism evidence="3 4">
    <name type="scientific">Streptomyces viridochromogenes</name>
    <dbReference type="NCBI Taxonomy" id="1938"/>
    <lineage>
        <taxon>Bacteria</taxon>
        <taxon>Bacillati</taxon>
        <taxon>Actinomycetota</taxon>
        <taxon>Actinomycetes</taxon>
        <taxon>Kitasatosporales</taxon>
        <taxon>Streptomycetaceae</taxon>
        <taxon>Streptomyces</taxon>
    </lineage>
</organism>
<dbReference type="CDD" id="cd05379">
    <property type="entry name" value="CAP_bacterial"/>
    <property type="match status" value="1"/>
</dbReference>
<evidence type="ECO:0000313" key="3">
    <source>
        <dbReference type="EMBL" id="KOG10266.1"/>
    </source>
</evidence>
<feature type="compositionally biased region" description="Basic and acidic residues" evidence="1">
    <location>
        <begin position="23"/>
        <end position="45"/>
    </location>
</feature>
<reference evidence="3 4" key="1">
    <citation type="submission" date="2015-06" db="EMBL/GenBank/DDBJ databases">
        <authorList>
            <person name="Hoefler B.C."/>
            <person name="Straight P.D."/>
        </authorList>
    </citation>
    <scope>NUCLEOTIDE SEQUENCE [LARGE SCALE GENOMIC DNA]</scope>
    <source>
        <strain evidence="3 4">NRRL 3427</strain>
    </source>
</reference>
<dbReference type="EMBL" id="LGUP01000394">
    <property type="protein sequence ID" value="KOG10266.1"/>
    <property type="molecule type" value="Genomic_DNA"/>
</dbReference>
<proteinExistence type="predicted"/>
<dbReference type="PANTHER" id="PTHR31157:SF1">
    <property type="entry name" value="SCP DOMAIN-CONTAINING PROTEIN"/>
    <property type="match status" value="1"/>
</dbReference>
<dbReference type="PANTHER" id="PTHR31157">
    <property type="entry name" value="SCP DOMAIN-CONTAINING PROTEIN"/>
    <property type="match status" value="1"/>
</dbReference>
<dbReference type="SUPFAM" id="SSF55797">
    <property type="entry name" value="PR-1-like"/>
    <property type="match status" value="1"/>
</dbReference>
<comment type="caution">
    <text evidence="3">The sequence shown here is derived from an EMBL/GenBank/DDBJ whole genome shotgun (WGS) entry which is preliminary data.</text>
</comment>
<gene>
    <name evidence="3" type="ORF">ADK34_35610</name>
</gene>
<feature type="domain" description="SCP" evidence="2">
    <location>
        <begin position="4"/>
        <end position="116"/>
    </location>
</feature>
<dbReference type="Pfam" id="PF00188">
    <property type="entry name" value="CAP"/>
    <property type="match status" value="1"/>
</dbReference>
<sequence length="120" mass="13058">MTVLVNERRRVAGLPPLRIDERLRQSSRAHSEDMAARDFFSHEDPAGVSPADRMSAAGYPAPAAENIARGQPGPAAAMRAWMNSPGHRRNILRVGVTTIGVGVHFGPGGPWWTQNFGYEP</sequence>
<dbReference type="Gene3D" id="3.40.33.10">
    <property type="entry name" value="CAP"/>
    <property type="match status" value="1"/>
</dbReference>
<evidence type="ECO:0000259" key="2">
    <source>
        <dbReference type="Pfam" id="PF00188"/>
    </source>
</evidence>
<accession>A0A0L8J9G7</accession>
<dbReference type="PATRIC" id="fig|1938.6.peg.7688"/>
<dbReference type="AlphaFoldDB" id="A0A0L8J9G7"/>
<feature type="region of interest" description="Disordered" evidence="1">
    <location>
        <begin position="23"/>
        <end position="57"/>
    </location>
</feature>
<dbReference type="Proteomes" id="UP000037023">
    <property type="component" value="Unassembled WGS sequence"/>
</dbReference>
<evidence type="ECO:0000256" key="1">
    <source>
        <dbReference type="SAM" id="MobiDB-lite"/>
    </source>
</evidence>
<evidence type="ECO:0000313" key="4">
    <source>
        <dbReference type="Proteomes" id="UP000037023"/>
    </source>
</evidence>
<dbReference type="InterPro" id="IPR014044">
    <property type="entry name" value="CAP_dom"/>
</dbReference>
<name>A0A0L8J9G7_STRVR</name>
<protein>
    <recommendedName>
        <fullName evidence="2">SCP domain-containing protein</fullName>
    </recommendedName>
</protein>
<dbReference type="InterPro" id="IPR035940">
    <property type="entry name" value="CAP_sf"/>
</dbReference>